<dbReference type="EMBL" id="VEPZ02001298">
    <property type="protein sequence ID" value="KAE8681857.1"/>
    <property type="molecule type" value="Genomic_DNA"/>
</dbReference>
<name>A0A6A2YRD6_HIBSY</name>
<keyword evidence="1" id="KW-0677">Repeat</keyword>
<sequence length="374" mass="42485">MAEAIAFDIAVRLITKLSSIALSQIGQLWNFKDDLDDLKRTIARIQAVLLDAEERSVTSNVVKVWLHELKDALYDAEDLLDDVQTEALRKDLMSGNKLTKEVRVFFSSSNQFAYGLKMGGKIKARFAFIQGQISELKLVERDLPVETPFTAKRRRQTHSFVGKEEIIGRDGDKAALLKLLLEKEFQSEENVIIVPIVGIGGLGKTALAQFVYNHERVKDHFGLRMWVCVSDVFDVKTIVANIIKSVTHQAPNQNLEMDQLQTQLRDKIDGKKYLLVLDDIWNEEGEQWFSLKKLLMGGTRGSRIIVTTRSHRVAKVTSKCQPYVLEGLSDDDAWSLFKQIAFEQRYADSTNPFFLEIGTQILERCGSLSHKDYS</sequence>
<dbReference type="GO" id="GO:0005524">
    <property type="term" value="F:ATP binding"/>
    <property type="evidence" value="ECO:0007669"/>
    <property type="project" value="UniProtKB-KW"/>
</dbReference>
<gene>
    <name evidence="8" type="ORF">F3Y22_tig00111303pilonHSYRG00110</name>
</gene>
<keyword evidence="2" id="KW-0547">Nucleotide-binding</keyword>
<evidence type="ECO:0000313" key="9">
    <source>
        <dbReference type="Proteomes" id="UP000436088"/>
    </source>
</evidence>
<dbReference type="InterPro" id="IPR002182">
    <property type="entry name" value="NB-ARC"/>
</dbReference>
<dbReference type="Gene3D" id="1.20.5.4130">
    <property type="match status" value="1"/>
</dbReference>
<keyword evidence="4" id="KW-0067">ATP-binding</keyword>
<dbReference type="InterPro" id="IPR027417">
    <property type="entry name" value="P-loop_NTPase"/>
</dbReference>
<dbReference type="Pfam" id="PF18052">
    <property type="entry name" value="Rx_N"/>
    <property type="match status" value="1"/>
</dbReference>
<dbReference type="PRINTS" id="PR00364">
    <property type="entry name" value="DISEASERSIST"/>
</dbReference>
<keyword evidence="9" id="KW-1185">Reference proteome</keyword>
<dbReference type="AlphaFoldDB" id="A0A6A2YRD6"/>
<dbReference type="Proteomes" id="UP000436088">
    <property type="component" value="Unassembled WGS sequence"/>
</dbReference>
<feature type="domain" description="Disease resistance N-terminal" evidence="7">
    <location>
        <begin position="13"/>
        <end position="96"/>
    </location>
</feature>
<dbReference type="SUPFAM" id="SSF52540">
    <property type="entry name" value="P-loop containing nucleoside triphosphate hydrolases"/>
    <property type="match status" value="1"/>
</dbReference>
<evidence type="ECO:0000256" key="5">
    <source>
        <dbReference type="SAM" id="Coils"/>
    </source>
</evidence>
<evidence type="ECO:0000256" key="4">
    <source>
        <dbReference type="ARBA" id="ARBA00022840"/>
    </source>
</evidence>
<keyword evidence="3" id="KW-0611">Plant defense</keyword>
<evidence type="ECO:0000256" key="3">
    <source>
        <dbReference type="ARBA" id="ARBA00022821"/>
    </source>
</evidence>
<comment type="caution">
    <text evidence="8">The sequence shown here is derived from an EMBL/GenBank/DDBJ whole genome shotgun (WGS) entry which is preliminary data.</text>
</comment>
<accession>A0A6A2YRD6</accession>
<evidence type="ECO:0000256" key="1">
    <source>
        <dbReference type="ARBA" id="ARBA00022737"/>
    </source>
</evidence>
<dbReference type="InterPro" id="IPR041118">
    <property type="entry name" value="Rx_N"/>
</dbReference>
<evidence type="ECO:0000313" key="8">
    <source>
        <dbReference type="EMBL" id="KAE8681857.1"/>
    </source>
</evidence>
<reference evidence="8" key="1">
    <citation type="submission" date="2019-09" db="EMBL/GenBank/DDBJ databases">
        <title>Draft genome information of white flower Hibiscus syriacus.</title>
        <authorList>
            <person name="Kim Y.-M."/>
        </authorList>
    </citation>
    <scope>NUCLEOTIDE SEQUENCE [LARGE SCALE GENOMIC DNA]</scope>
    <source>
        <strain evidence="8">YM2019G1</strain>
    </source>
</reference>
<dbReference type="PANTHER" id="PTHR36766">
    <property type="entry name" value="PLANT BROAD-SPECTRUM MILDEW RESISTANCE PROTEIN RPW8"/>
    <property type="match status" value="1"/>
</dbReference>
<dbReference type="GO" id="GO:0043531">
    <property type="term" value="F:ADP binding"/>
    <property type="evidence" value="ECO:0007669"/>
    <property type="project" value="InterPro"/>
</dbReference>
<evidence type="ECO:0000256" key="2">
    <source>
        <dbReference type="ARBA" id="ARBA00022741"/>
    </source>
</evidence>
<feature type="coiled-coil region" evidence="5">
    <location>
        <begin position="35"/>
        <end position="86"/>
    </location>
</feature>
<keyword evidence="5" id="KW-0175">Coiled coil</keyword>
<dbReference type="FunFam" id="3.40.50.300:FF:001091">
    <property type="entry name" value="Probable disease resistance protein At1g61300"/>
    <property type="match status" value="1"/>
</dbReference>
<dbReference type="GO" id="GO:0006952">
    <property type="term" value="P:defense response"/>
    <property type="evidence" value="ECO:0007669"/>
    <property type="project" value="UniProtKB-KW"/>
</dbReference>
<evidence type="ECO:0000259" key="6">
    <source>
        <dbReference type="Pfam" id="PF00931"/>
    </source>
</evidence>
<dbReference type="Gene3D" id="3.40.50.300">
    <property type="entry name" value="P-loop containing nucleotide triphosphate hydrolases"/>
    <property type="match status" value="1"/>
</dbReference>
<evidence type="ECO:0008006" key="10">
    <source>
        <dbReference type="Google" id="ProtNLM"/>
    </source>
</evidence>
<protein>
    <recommendedName>
        <fullName evidence="10">Disease resistance protein RGA3</fullName>
    </recommendedName>
</protein>
<organism evidence="8 9">
    <name type="scientific">Hibiscus syriacus</name>
    <name type="common">Rose of Sharon</name>
    <dbReference type="NCBI Taxonomy" id="106335"/>
    <lineage>
        <taxon>Eukaryota</taxon>
        <taxon>Viridiplantae</taxon>
        <taxon>Streptophyta</taxon>
        <taxon>Embryophyta</taxon>
        <taxon>Tracheophyta</taxon>
        <taxon>Spermatophyta</taxon>
        <taxon>Magnoliopsida</taxon>
        <taxon>eudicotyledons</taxon>
        <taxon>Gunneridae</taxon>
        <taxon>Pentapetalae</taxon>
        <taxon>rosids</taxon>
        <taxon>malvids</taxon>
        <taxon>Malvales</taxon>
        <taxon>Malvaceae</taxon>
        <taxon>Malvoideae</taxon>
        <taxon>Hibiscus</taxon>
    </lineage>
</organism>
<feature type="domain" description="NB-ARC" evidence="6">
    <location>
        <begin position="178"/>
        <end position="345"/>
    </location>
</feature>
<proteinExistence type="predicted"/>
<dbReference type="PANTHER" id="PTHR36766:SF40">
    <property type="entry name" value="DISEASE RESISTANCE PROTEIN RGA3"/>
    <property type="match status" value="1"/>
</dbReference>
<evidence type="ECO:0000259" key="7">
    <source>
        <dbReference type="Pfam" id="PF18052"/>
    </source>
</evidence>
<dbReference type="Pfam" id="PF00931">
    <property type="entry name" value="NB-ARC"/>
    <property type="match status" value="1"/>
</dbReference>